<evidence type="ECO:0000313" key="3">
    <source>
        <dbReference type="Proteomes" id="UP000229334"/>
    </source>
</evidence>
<comment type="caution">
    <text evidence="2">The sequence shown here is derived from an EMBL/GenBank/DDBJ whole genome shotgun (WGS) entry which is preliminary data.</text>
</comment>
<proteinExistence type="predicted"/>
<keyword evidence="1" id="KW-1133">Transmembrane helix</keyword>
<feature type="transmembrane region" description="Helical" evidence="1">
    <location>
        <begin position="14"/>
        <end position="35"/>
    </location>
</feature>
<evidence type="ECO:0000256" key="1">
    <source>
        <dbReference type="SAM" id="Phobius"/>
    </source>
</evidence>
<evidence type="ECO:0000313" key="2">
    <source>
        <dbReference type="EMBL" id="PIP58200.1"/>
    </source>
</evidence>
<dbReference type="Proteomes" id="UP000229334">
    <property type="component" value="Unassembled WGS sequence"/>
</dbReference>
<dbReference type="EMBL" id="PCSX01000025">
    <property type="protein sequence ID" value="PIP58200.1"/>
    <property type="molecule type" value="Genomic_DNA"/>
</dbReference>
<name>A0A2H0BMF1_9BACT</name>
<keyword evidence="1" id="KW-0472">Membrane</keyword>
<sequence length="263" mass="29666">MLYLMSNWRTKRQLSYLSVVLIIILILALGSYWYWHPQPTCFDGQKNGTETGVDCGGSCQKACLNKTLSLKVIWTRVLESGDGRYDVASMIENFNADVGLKEITYLLRIYDSQGALITSKTGLTYVNPREKFVIFEPGLVTDKRLARSATLEIMSQSDWLKTPALSATVVLERVIEPVNFTTDAVPRLHYRLINNSLEPLSDLAVAIILNDDKQNAYAGSKTLVESLAKGEIRDLYFTWPTPLSRNPASIDTYWRFNGFSHNP</sequence>
<keyword evidence="1" id="KW-0812">Transmembrane</keyword>
<gene>
    <name evidence="2" type="ORF">COX02_01550</name>
</gene>
<reference evidence="2 3" key="1">
    <citation type="submission" date="2017-09" db="EMBL/GenBank/DDBJ databases">
        <title>Depth-based differentiation of microbial function through sediment-hosted aquifers and enrichment of novel symbionts in the deep terrestrial subsurface.</title>
        <authorList>
            <person name="Probst A.J."/>
            <person name="Ladd B."/>
            <person name="Jarett J.K."/>
            <person name="Geller-Mcgrath D.E."/>
            <person name="Sieber C.M."/>
            <person name="Emerson J.B."/>
            <person name="Anantharaman K."/>
            <person name="Thomas B.C."/>
            <person name="Malmstrom R."/>
            <person name="Stieglmeier M."/>
            <person name="Klingl A."/>
            <person name="Woyke T."/>
            <person name="Ryan C.M."/>
            <person name="Banfield J.F."/>
        </authorList>
    </citation>
    <scope>NUCLEOTIDE SEQUENCE [LARGE SCALE GENOMIC DNA]</scope>
    <source>
        <strain evidence="2">CG22_combo_CG10-13_8_21_14_all_37_9</strain>
    </source>
</reference>
<protein>
    <submittedName>
        <fullName evidence="2">Uncharacterized protein</fullName>
    </submittedName>
</protein>
<dbReference type="AlphaFoldDB" id="A0A2H0BMF1"/>
<accession>A0A2H0BMF1</accession>
<organism evidence="2 3">
    <name type="scientific">Candidatus Vogelbacteria bacterium CG22_combo_CG10-13_8_21_14_all_37_9</name>
    <dbReference type="NCBI Taxonomy" id="1975046"/>
    <lineage>
        <taxon>Bacteria</taxon>
        <taxon>Candidatus Vogeliibacteriota</taxon>
    </lineage>
</organism>